<evidence type="ECO:0000256" key="3">
    <source>
        <dbReference type="ARBA" id="ARBA00023125"/>
    </source>
</evidence>
<dbReference type="PANTHER" id="PTHR31719">
    <property type="entry name" value="NAC TRANSCRIPTION FACTOR 56"/>
    <property type="match status" value="1"/>
</dbReference>
<comment type="subcellular location">
    <subcellularLocation>
        <location evidence="1">Nucleus</location>
    </subcellularLocation>
</comment>
<feature type="region of interest" description="Disordered" evidence="6">
    <location>
        <begin position="226"/>
        <end position="270"/>
    </location>
</feature>
<evidence type="ECO:0000256" key="1">
    <source>
        <dbReference type="ARBA" id="ARBA00004123"/>
    </source>
</evidence>
<keyword evidence="5" id="KW-0539">Nucleus</keyword>
<feature type="compositionally biased region" description="Polar residues" evidence="6">
    <location>
        <begin position="226"/>
        <end position="248"/>
    </location>
</feature>
<dbReference type="InterPro" id="IPR036093">
    <property type="entry name" value="NAC_dom_sf"/>
</dbReference>
<dbReference type="GO" id="GO:0005634">
    <property type="term" value="C:nucleus"/>
    <property type="evidence" value="ECO:0007669"/>
    <property type="project" value="UniProtKB-SubCell"/>
</dbReference>
<organism evidence="8">
    <name type="scientific">Picea sitchensis</name>
    <name type="common">Sitka spruce</name>
    <name type="synonym">Pinus sitchensis</name>
    <dbReference type="NCBI Taxonomy" id="3332"/>
    <lineage>
        <taxon>Eukaryota</taxon>
        <taxon>Viridiplantae</taxon>
        <taxon>Streptophyta</taxon>
        <taxon>Embryophyta</taxon>
        <taxon>Tracheophyta</taxon>
        <taxon>Spermatophyta</taxon>
        <taxon>Pinopsida</taxon>
        <taxon>Pinidae</taxon>
        <taxon>Conifers I</taxon>
        <taxon>Pinales</taxon>
        <taxon>Pinaceae</taxon>
        <taxon>Picea</taxon>
    </lineage>
</organism>
<dbReference type="Pfam" id="PF02365">
    <property type="entry name" value="NAM"/>
    <property type="match status" value="1"/>
</dbReference>
<keyword evidence="2" id="KW-0805">Transcription regulation</keyword>
<protein>
    <recommendedName>
        <fullName evidence="7">NAC domain-containing protein</fullName>
    </recommendedName>
</protein>
<dbReference type="PROSITE" id="PS51005">
    <property type="entry name" value="NAC"/>
    <property type="match status" value="1"/>
</dbReference>
<dbReference type="FunFam" id="2.170.150.80:FF:000008">
    <property type="entry name" value="NAC domain-containing protein 72-like"/>
    <property type="match status" value="1"/>
</dbReference>
<dbReference type="GO" id="GO:0006355">
    <property type="term" value="P:regulation of DNA-templated transcription"/>
    <property type="evidence" value="ECO:0007669"/>
    <property type="project" value="InterPro"/>
</dbReference>
<evidence type="ECO:0000256" key="5">
    <source>
        <dbReference type="ARBA" id="ARBA00023242"/>
    </source>
</evidence>
<dbReference type="Gene3D" id="2.170.150.80">
    <property type="entry name" value="NAC domain"/>
    <property type="match status" value="1"/>
</dbReference>
<evidence type="ECO:0000256" key="4">
    <source>
        <dbReference type="ARBA" id="ARBA00023163"/>
    </source>
</evidence>
<evidence type="ECO:0000256" key="2">
    <source>
        <dbReference type="ARBA" id="ARBA00023015"/>
    </source>
</evidence>
<dbReference type="SUPFAM" id="SSF101941">
    <property type="entry name" value="NAC domain"/>
    <property type="match status" value="1"/>
</dbReference>
<dbReference type="GO" id="GO:0003677">
    <property type="term" value="F:DNA binding"/>
    <property type="evidence" value="ECO:0007669"/>
    <property type="project" value="UniProtKB-KW"/>
</dbReference>
<evidence type="ECO:0000259" key="7">
    <source>
        <dbReference type="PROSITE" id="PS51005"/>
    </source>
</evidence>
<evidence type="ECO:0000313" key="8">
    <source>
        <dbReference type="EMBL" id="ADE76989.1"/>
    </source>
</evidence>
<accession>D5ABS0</accession>
<proteinExistence type="evidence at transcript level"/>
<dbReference type="PANTHER" id="PTHR31719:SF43">
    <property type="entry name" value="NAC TRANSCRIPTION FACTOR 56"/>
    <property type="match status" value="1"/>
</dbReference>
<dbReference type="AlphaFoldDB" id="D5ABS0"/>
<evidence type="ECO:0000256" key="6">
    <source>
        <dbReference type="SAM" id="MobiDB-lite"/>
    </source>
</evidence>
<keyword evidence="4" id="KW-0804">Transcription</keyword>
<name>D5ABS0_PICSI</name>
<sequence length="270" mass="30327">MEGLAFHQQVLLQLPVGFRFEPTDEELLIYYLKKKVSSSPFPGSVIAEIDLYKHDPWDLPAKAFFGEKEWYFFSPRDREYPNGAPPNRSAGSGYWKATGTDKPIVITSSQKVGVKKSLVFYKGMPLQGLKTNWIMHEYRLAETLPSERKGSMLLDDWVLCRIYEKVSYSPMVVSCQDVEALSPDLRRTRQKSAMLKFSSFSRLLLRDGPFMESLLSHATSDANNAAVSSTESLSSLQEDLPQRNSSEGGSHVSMSLGFNGDEVSSEYPAT</sequence>
<reference evidence="8" key="1">
    <citation type="submission" date="2010-04" db="EMBL/GenBank/DDBJ databases">
        <authorList>
            <person name="Reid K.E."/>
            <person name="Liao N."/>
            <person name="Chan S."/>
            <person name="Docking R."/>
            <person name="Taylor G."/>
            <person name="Moore R."/>
            <person name="Mayo M."/>
            <person name="Munro S."/>
            <person name="King J."/>
            <person name="Yanchuk A."/>
            <person name="Holt R."/>
            <person name="Jones S."/>
            <person name="Marra M."/>
            <person name="Ritland C.E."/>
            <person name="Ritland K."/>
            <person name="Bohlmann J."/>
        </authorList>
    </citation>
    <scope>NUCLEOTIDE SEQUENCE</scope>
    <source>
        <tissue evidence="8">Bud</tissue>
    </source>
</reference>
<keyword evidence="3" id="KW-0238">DNA-binding</keyword>
<dbReference type="EMBL" id="BT123684">
    <property type="protein sequence ID" value="ADE76989.1"/>
    <property type="molecule type" value="mRNA"/>
</dbReference>
<feature type="domain" description="NAC" evidence="7">
    <location>
        <begin position="14"/>
        <end position="165"/>
    </location>
</feature>
<dbReference type="InterPro" id="IPR003441">
    <property type="entry name" value="NAC-dom"/>
</dbReference>